<evidence type="ECO:0000256" key="1">
    <source>
        <dbReference type="SAM" id="MobiDB-lite"/>
    </source>
</evidence>
<sequence length="547" mass="62780">GHTEQLALSNAVSNRPRLDITVKPMCEPIGTLKQYQKMRTMFSWISEPGKTRCARRFGPESPTEKIESQAVSLDSDFLLKSQSGLHMSNAWKPRSTDRVNLIVKNCYVCNDNACHTHLYRIPTPNRLMTTLRPYSLLFPDTKITDHDDSRFNSRQFPTALPKHRIKTAYRNSASSNSPIRHCTNAPMGEALYDWCKQTVATPLRAHNTVCTELRKTRQTWSVCPPSYRRNALTSTSVSLPIAGDGKDETDTKENKPESWNNSLPLWSYESIRKNALRRSDLLAVLNKLSQSMPYVPKITPLVLYRFNQEERSSDDHLNDRITPLSFIFEGRNDKHKNGRTNGERTAGSTVLLLLIPHKHSVPIRDYAIFHHRCSEIQDEWVRLYTKRSGSMLHRNCIPLINAQGNILSVGTSHRFERSKATKSTIIKYAARTVTLDTNHFFLSVHALTLDLDRKAEIPNSHTNCRIVNHIAPHSQIDINENVVRVIWLAHWSISKDQRISRIRIRNVRHVRIYLAPWLDKIDVRKVRWVAGDSVCLGNPSRQLSIDF</sequence>
<evidence type="ECO:0000313" key="2">
    <source>
        <dbReference type="EMBL" id="GAA51314.1"/>
    </source>
</evidence>
<dbReference type="AlphaFoldDB" id="G7YED1"/>
<organism evidence="2 3">
    <name type="scientific">Clonorchis sinensis</name>
    <name type="common">Chinese liver fluke</name>
    <dbReference type="NCBI Taxonomy" id="79923"/>
    <lineage>
        <taxon>Eukaryota</taxon>
        <taxon>Metazoa</taxon>
        <taxon>Spiralia</taxon>
        <taxon>Lophotrochozoa</taxon>
        <taxon>Platyhelminthes</taxon>
        <taxon>Trematoda</taxon>
        <taxon>Digenea</taxon>
        <taxon>Opisthorchiida</taxon>
        <taxon>Opisthorchiata</taxon>
        <taxon>Opisthorchiidae</taxon>
        <taxon>Clonorchis</taxon>
    </lineage>
</organism>
<protein>
    <submittedName>
        <fullName evidence="2">Uncharacterized protein</fullName>
    </submittedName>
</protein>
<dbReference type="Proteomes" id="UP000008909">
    <property type="component" value="Unassembled WGS sequence"/>
</dbReference>
<feature type="compositionally biased region" description="Basic and acidic residues" evidence="1">
    <location>
        <begin position="244"/>
        <end position="256"/>
    </location>
</feature>
<evidence type="ECO:0000313" key="3">
    <source>
        <dbReference type="Proteomes" id="UP000008909"/>
    </source>
</evidence>
<name>G7YED1_CLOSI</name>
<accession>G7YED1</accession>
<feature type="region of interest" description="Disordered" evidence="1">
    <location>
        <begin position="234"/>
        <end position="258"/>
    </location>
</feature>
<proteinExistence type="predicted"/>
<dbReference type="EMBL" id="DF143136">
    <property type="protein sequence ID" value="GAA51314.1"/>
    <property type="molecule type" value="Genomic_DNA"/>
</dbReference>
<keyword evidence="3" id="KW-1185">Reference proteome</keyword>
<feature type="non-terminal residue" evidence="2">
    <location>
        <position position="1"/>
    </location>
</feature>
<reference key="2">
    <citation type="submission" date="2011-10" db="EMBL/GenBank/DDBJ databases">
        <title>The genome and transcriptome sequence of Clonorchis sinensis provide insights into the carcinogenic liver fluke.</title>
        <authorList>
            <person name="Wang X."/>
            <person name="Huang Y."/>
            <person name="Chen W."/>
            <person name="Liu H."/>
            <person name="Guo L."/>
            <person name="Chen Y."/>
            <person name="Luo F."/>
            <person name="Zhou W."/>
            <person name="Sun J."/>
            <person name="Mao Q."/>
            <person name="Liang P."/>
            <person name="Zhou C."/>
            <person name="Tian Y."/>
            <person name="Men J."/>
            <person name="Lv X."/>
            <person name="Huang L."/>
            <person name="Zhou J."/>
            <person name="Hu Y."/>
            <person name="Li R."/>
            <person name="Zhang F."/>
            <person name="Lei H."/>
            <person name="Li X."/>
            <person name="Hu X."/>
            <person name="Liang C."/>
            <person name="Xu J."/>
            <person name="Wu Z."/>
            <person name="Yu X."/>
        </authorList>
    </citation>
    <scope>NUCLEOTIDE SEQUENCE</scope>
    <source>
        <strain>Henan</strain>
    </source>
</reference>
<gene>
    <name evidence="2" type="ORF">CLF_105879</name>
</gene>
<reference evidence="2" key="1">
    <citation type="journal article" date="2011" name="Genome Biol.">
        <title>The draft genome of the carcinogenic human liver fluke Clonorchis sinensis.</title>
        <authorList>
            <person name="Wang X."/>
            <person name="Chen W."/>
            <person name="Huang Y."/>
            <person name="Sun J."/>
            <person name="Men J."/>
            <person name="Liu H."/>
            <person name="Luo F."/>
            <person name="Guo L."/>
            <person name="Lv X."/>
            <person name="Deng C."/>
            <person name="Zhou C."/>
            <person name="Fan Y."/>
            <person name="Li X."/>
            <person name="Huang L."/>
            <person name="Hu Y."/>
            <person name="Liang C."/>
            <person name="Hu X."/>
            <person name="Xu J."/>
            <person name="Yu X."/>
        </authorList>
    </citation>
    <scope>NUCLEOTIDE SEQUENCE [LARGE SCALE GENOMIC DNA]</scope>
    <source>
        <strain evidence="2">Henan</strain>
    </source>
</reference>